<evidence type="ECO:0000313" key="4">
    <source>
        <dbReference type="EMBL" id="KAJ7697661.1"/>
    </source>
</evidence>
<gene>
    <name evidence="4" type="ORF">B0H17DRAFT_1130265</name>
</gene>
<name>A0AAD7DRS6_MYCRO</name>
<feature type="compositionally biased region" description="Pro residues" evidence="2">
    <location>
        <begin position="1"/>
        <end position="11"/>
    </location>
</feature>
<dbReference type="PANTHER" id="PTHR43201">
    <property type="entry name" value="ACYL-COA SYNTHETASE"/>
    <property type="match status" value="1"/>
</dbReference>
<dbReference type="GO" id="GO:0006631">
    <property type="term" value="P:fatty acid metabolic process"/>
    <property type="evidence" value="ECO:0007669"/>
    <property type="project" value="TreeGrafter"/>
</dbReference>
<dbReference type="GO" id="GO:0031956">
    <property type="term" value="F:medium-chain fatty acid-CoA ligase activity"/>
    <property type="evidence" value="ECO:0007669"/>
    <property type="project" value="TreeGrafter"/>
</dbReference>
<accession>A0AAD7DRS6</accession>
<organism evidence="4 5">
    <name type="scientific">Mycena rosella</name>
    <name type="common">Pink bonnet</name>
    <name type="synonym">Agaricus rosellus</name>
    <dbReference type="NCBI Taxonomy" id="1033263"/>
    <lineage>
        <taxon>Eukaryota</taxon>
        <taxon>Fungi</taxon>
        <taxon>Dikarya</taxon>
        <taxon>Basidiomycota</taxon>
        <taxon>Agaricomycotina</taxon>
        <taxon>Agaricomycetes</taxon>
        <taxon>Agaricomycetidae</taxon>
        <taxon>Agaricales</taxon>
        <taxon>Marasmiineae</taxon>
        <taxon>Mycenaceae</taxon>
        <taxon>Mycena</taxon>
    </lineage>
</organism>
<evidence type="ECO:0000259" key="3">
    <source>
        <dbReference type="Pfam" id="PF00501"/>
    </source>
</evidence>
<dbReference type="AlphaFoldDB" id="A0AAD7DRS6"/>
<feature type="region of interest" description="Disordered" evidence="2">
    <location>
        <begin position="1"/>
        <end position="21"/>
    </location>
</feature>
<proteinExistence type="inferred from homology"/>
<sequence length="467" mass="51957">MAHPHPLPPAPQTQALSSSTFKPPPLDGSLSIGQIYDWHFQNTPNHRLFLFSQDDGKTRTIYWPEAVHAIYIGAKILRDRFGWIAGRTETPIVGILTASERRSISNRGLDAIPYGILMSCFRANYIVFPISPRNSPSAIAHLINKVGVNHLLIGHEASMQDLAHDSLDILTSKYPLMTTPDVSYVLLFEDLFLSASERNMTPDAVPYEYKGADAIVGVLHSGSTAFPKPIYWSNHRIIQACTIPYFGERDLTNQVLSLHSMGLLQTWWSVSCGLVLSGFEPKAVPTIPTPENLFHAAKATTSAIIFCVPSFIEAWSRQPEYVKWLATRGGVLYGGGPLNKIVGDYMTSQGVSIFILYRSSEMSPILPANVGYDWEYFKFPDLITPEMVPHGDNTFELVMVPGYWKILGRTDDQIMHNTGEKPGFGPSEGPSLYYQQPSPLSFKKARRLRCSESLPSRDFSRGTTDSG</sequence>
<dbReference type="InterPro" id="IPR042099">
    <property type="entry name" value="ANL_N_sf"/>
</dbReference>
<comment type="similarity">
    <text evidence="1">Belongs to the ATP-dependent AMP-binding enzyme family.</text>
</comment>
<dbReference type="PANTHER" id="PTHR43201:SF8">
    <property type="entry name" value="ACYL-COA SYNTHETASE FAMILY MEMBER 3"/>
    <property type="match status" value="1"/>
</dbReference>
<evidence type="ECO:0000256" key="1">
    <source>
        <dbReference type="ARBA" id="ARBA00006432"/>
    </source>
</evidence>
<dbReference type="Proteomes" id="UP001221757">
    <property type="component" value="Unassembled WGS sequence"/>
</dbReference>
<evidence type="ECO:0000313" key="5">
    <source>
        <dbReference type="Proteomes" id="UP001221757"/>
    </source>
</evidence>
<protein>
    <recommendedName>
        <fullName evidence="3">AMP-dependent synthetase/ligase domain-containing protein</fullName>
    </recommendedName>
</protein>
<reference evidence="4" key="1">
    <citation type="submission" date="2023-03" db="EMBL/GenBank/DDBJ databases">
        <title>Massive genome expansion in bonnet fungi (Mycena s.s.) driven by repeated elements and novel gene families across ecological guilds.</title>
        <authorList>
            <consortium name="Lawrence Berkeley National Laboratory"/>
            <person name="Harder C.B."/>
            <person name="Miyauchi S."/>
            <person name="Viragh M."/>
            <person name="Kuo A."/>
            <person name="Thoen E."/>
            <person name="Andreopoulos B."/>
            <person name="Lu D."/>
            <person name="Skrede I."/>
            <person name="Drula E."/>
            <person name="Henrissat B."/>
            <person name="Morin E."/>
            <person name="Kohler A."/>
            <person name="Barry K."/>
            <person name="LaButti K."/>
            <person name="Morin E."/>
            <person name="Salamov A."/>
            <person name="Lipzen A."/>
            <person name="Mereny Z."/>
            <person name="Hegedus B."/>
            <person name="Baldrian P."/>
            <person name="Stursova M."/>
            <person name="Weitz H."/>
            <person name="Taylor A."/>
            <person name="Grigoriev I.V."/>
            <person name="Nagy L.G."/>
            <person name="Martin F."/>
            <person name="Kauserud H."/>
        </authorList>
    </citation>
    <scope>NUCLEOTIDE SEQUENCE</scope>
    <source>
        <strain evidence="4">CBHHK067</strain>
    </source>
</reference>
<dbReference type="EMBL" id="JARKIE010000029">
    <property type="protein sequence ID" value="KAJ7697661.1"/>
    <property type="molecule type" value="Genomic_DNA"/>
</dbReference>
<feature type="region of interest" description="Disordered" evidence="2">
    <location>
        <begin position="418"/>
        <end position="437"/>
    </location>
</feature>
<dbReference type="Pfam" id="PF00501">
    <property type="entry name" value="AMP-binding"/>
    <property type="match status" value="1"/>
</dbReference>
<dbReference type="InterPro" id="IPR000873">
    <property type="entry name" value="AMP-dep_synth/lig_dom"/>
</dbReference>
<dbReference type="Gene3D" id="3.40.50.12780">
    <property type="entry name" value="N-terminal domain of ligase-like"/>
    <property type="match status" value="1"/>
</dbReference>
<dbReference type="SUPFAM" id="SSF56801">
    <property type="entry name" value="Acetyl-CoA synthetase-like"/>
    <property type="match status" value="1"/>
</dbReference>
<feature type="compositionally biased region" description="Polar residues" evidence="2">
    <location>
        <begin position="12"/>
        <end position="21"/>
    </location>
</feature>
<feature type="domain" description="AMP-dependent synthetase/ligase" evidence="3">
    <location>
        <begin position="117"/>
        <end position="368"/>
    </location>
</feature>
<evidence type="ECO:0000256" key="2">
    <source>
        <dbReference type="SAM" id="MobiDB-lite"/>
    </source>
</evidence>
<keyword evidence="5" id="KW-1185">Reference proteome</keyword>
<comment type="caution">
    <text evidence="4">The sequence shown here is derived from an EMBL/GenBank/DDBJ whole genome shotgun (WGS) entry which is preliminary data.</text>
</comment>